<dbReference type="Gene3D" id="1.10.357.10">
    <property type="entry name" value="Tetracycline Repressor, domain 2"/>
    <property type="match status" value="1"/>
</dbReference>
<protein>
    <submittedName>
        <fullName evidence="1">Uncharacterized protein</fullName>
    </submittedName>
</protein>
<keyword evidence="2" id="KW-1185">Reference proteome</keyword>
<evidence type="ECO:0000313" key="1">
    <source>
        <dbReference type="EMBL" id="GFG91710.1"/>
    </source>
</evidence>
<comment type="caution">
    <text evidence="1">The sequence shown here is derived from an EMBL/GenBank/DDBJ whole genome shotgun (WGS) entry which is preliminary data.</text>
</comment>
<sequence length="73" mass="7741">MGSAQVELAGPLAGSDRDREQIAVAARIGRLADAEHPHIAALAQASQRSTARADFERGLHILLTGIEILGSRR</sequence>
<evidence type="ECO:0000313" key="2">
    <source>
        <dbReference type="Proteomes" id="UP000465360"/>
    </source>
</evidence>
<proteinExistence type="predicted"/>
<organism evidence="1 2">
    <name type="scientific">Mycobacterium bourgelatii</name>
    <dbReference type="NCBI Taxonomy" id="1273442"/>
    <lineage>
        <taxon>Bacteria</taxon>
        <taxon>Bacillati</taxon>
        <taxon>Actinomycetota</taxon>
        <taxon>Actinomycetes</taxon>
        <taxon>Mycobacteriales</taxon>
        <taxon>Mycobacteriaceae</taxon>
        <taxon>Mycobacterium</taxon>
    </lineage>
</organism>
<dbReference type="InterPro" id="IPR036271">
    <property type="entry name" value="Tet_transcr_reg_TetR-rel_C_sf"/>
</dbReference>
<name>A0A7I9YSN5_MYCBU</name>
<accession>A0A7I9YSN5</accession>
<reference evidence="1 2" key="1">
    <citation type="journal article" date="2019" name="Emerg. Microbes Infect.">
        <title>Comprehensive subspecies identification of 175 nontuberculous mycobacteria species based on 7547 genomic profiles.</title>
        <authorList>
            <person name="Matsumoto Y."/>
            <person name="Kinjo T."/>
            <person name="Motooka D."/>
            <person name="Nabeya D."/>
            <person name="Jung N."/>
            <person name="Uechi K."/>
            <person name="Horii T."/>
            <person name="Iida T."/>
            <person name="Fujita J."/>
            <person name="Nakamura S."/>
        </authorList>
    </citation>
    <scope>NUCLEOTIDE SEQUENCE [LARGE SCALE GENOMIC DNA]</scope>
    <source>
        <strain evidence="1 2">JCM 30725</strain>
    </source>
</reference>
<dbReference type="EMBL" id="BLKZ01000001">
    <property type="protein sequence ID" value="GFG91710.1"/>
    <property type="molecule type" value="Genomic_DNA"/>
</dbReference>
<gene>
    <name evidence="1" type="ORF">MBOU_37520</name>
</gene>
<dbReference type="SUPFAM" id="SSF48498">
    <property type="entry name" value="Tetracyclin repressor-like, C-terminal domain"/>
    <property type="match status" value="1"/>
</dbReference>
<dbReference type="AlphaFoldDB" id="A0A7I9YSN5"/>
<dbReference type="Proteomes" id="UP000465360">
    <property type="component" value="Unassembled WGS sequence"/>
</dbReference>